<evidence type="ECO:0000256" key="2">
    <source>
        <dbReference type="SAM" id="MobiDB-lite"/>
    </source>
</evidence>
<reference evidence="4" key="2">
    <citation type="submission" date="2022-06" db="UniProtKB">
        <authorList>
            <consortium name="EnsemblMetazoa"/>
        </authorList>
    </citation>
    <scope>IDENTIFICATION</scope>
</reference>
<feature type="transmembrane region" description="Helical" evidence="3">
    <location>
        <begin position="210"/>
        <end position="236"/>
    </location>
</feature>
<keyword evidence="1" id="KW-0175">Coiled coil</keyword>
<dbReference type="GO" id="GO:0008028">
    <property type="term" value="F:monocarboxylic acid transmembrane transporter activity"/>
    <property type="evidence" value="ECO:0007669"/>
    <property type="project" value="TreeGrafter"/>
</dbReference>
<sequence length="816" mass="89695">MTNKKSVNPVRNDAWFTEGTQGDVGGDSPPVVVNTSQSSSKLLPGAENNSKRNGHANPDDTKVHNDENIDDKCNHDNAVIHDCCSDKVGLEEGNLTDVLPIPPDGGYGWVIVFAAFMSNFVVDGIANSFGAFMSIYQDYFNASKALVSLIGSLLIGCYLLIGPIVGGLVNKYGARMVVIIGSFVAGLSFLASLFCSNIYMFMIFYGILGVIWMTLFIGAGFGLIYLPSIVTVGYYFEKKRSIATGLAVAGSGVGTFVLPPLCIVLINQFGWKIAVCSLSALSFSSIIYGLLYRPLQISAIRRKEENTKADVEELLLISKEKEWKPSREDNEDSAANENKHQKFTRIRNSQSECEMHEFDEMTPLSPTAGNMTGKNRDTLSNSSEELSTRARRDPTTSMKSKTASTDLKTSHGNLAKVLSKISVHSFTHSTSFRSRSSQMKDAQSLASITSNIDRKEFNKPLNRRDIFYSGSIRNLPEFKSEGGNYRSYRESQISIPTSAVVQAVADLSQVEGTSDMHHKFGRNGGTVGEQSEQLNELVDCYVDSVMIFRRCKWIPVTIRNILNEMIDISLLKEPTMFLLCISNLFGMLGFYVPFMFLIDMAVAKGHSKGSGSILLSVIGVTNTIGRIAFGWLADRGWLSALAINNFALLGCGVLTCLCPLLPGYGGLMVYSILFGFIISAYISLTSIVLVDELGLDRLTNSFGLLVVSRGIASLLGTPLAGVVYDVFDSYDASFYFAGVIILLSGLVSCLIPAVRRCRHNESAKETVEEARMIDEDIQSEKLSVLTEHTEENLTEHQRTVQSLRQKQKFLERRTND</sequence>
<dbReference type="PANTHER" id="PTHR11360:SF286">
    <property type="entry name" value="GH22266P"/>
    <property type="match status" value="1"/>
</dbReference>
<keyword evidence="3" id="KW-1133">Transmembrane helix</keyword>
<dbReference type="SUPFAM" id="SSF103473">
    <property type="entry name" value="MFS general substrate transporter"/>
    <property type="match status" value="1"/>
</dbReference>
<dbReference type="InterPro" id="IPR036259">
    <property type="entry name" value="MFS_trans_sf"/>
</dbReference>
<evidence type="ECO:0000313" key="5">
    <source>
        <dbReference type="Proteomes" id="UP000024404"/>
    </source>
</evidence>
<dbReference type="Proteomes" id="UP000024404">
    <property type="component" value="Unassembled WGS sequence"/>
</dbReference>
<feature type="compositionally biased region" description="Polar residues" evidence="2">
    <location>
        <begin position="395"/>
        <end position="407"/>
    </location>
</feature>
<feature type="transmembrane region" description="Helical" evidence="3">
    <location>
        <begin position="146"/>
        <end position="169"/>
    </location>
</feature>
<feature type="region of interest" description="Disordered" evidence="2">
    <location>
        <begin position="363"/>
        <end position="407"/>
    </location>
</feature>
<evidence type="ECO:0000313" key="4">
    <source>
        <dbReference type="EnsemblMetazoa" id="OVOC4404.1"/>
    </source>
</evidence>
<dbReference type="InterPro" id="IPR011701">
    <property type="entry name" value="MFS"/>
</dbReference>
<feature type="transmembrane region" description="Helical" evidence="3">
    <location>
        <begin position="641"/>
        <end position="662"/>
    </location>
</feature>
<dbReference type="EMBL" id="CMVM020000131">
    <property type="status" value="NOT_ANNOTATED_CDS"/>
    <property type="molecule type" value="Genomic_DNA"/>
</dbReference>
<dbReference type="CDD" id="cd17352">
    <property type="entry name" value="MFS_MCT_SLC16"/>
    <property type="match status" value="1"/>
</dbReference>
<evidence type="ECO:0008006" key="6">
    <source>
        <dbReference type="Google" id="ProtNLM"/>
    </source>
</evidence>
<feature type="transmembrane region" description="Helical" evidence="3">
    <location>
        <begin position="702"/>
        <end position="727"/>
    </location>
</feature>
<accession>A0A8R1XTG9</accession>
<feature type="transmembrane region" description="Helical" evidence="3">
    <location>
        <begin position="575"/>
        <end position="598"/>
    </location>
</feature>
<feature type="transmembrane region" description="Helical" evidence="3">
    <location>
        <begin position="610"/>
        <end position="629"/>
    </location>
</feature>
<evidence type="ECO:0000256" key="1">
    <source>
        <dbReference type="SAM" id="Coils"/>
    </source>
</evidence>
<keyword evidence="3" id="KW-0812">Transmembrane</keyword>
<feature type="transmembrane region" description="Helical" evidence="3">
    <location>
        <begin position="668"/>
        <end position="690"/>
    </location>
</feature>
<feature type="transmembrane region" description="Helical" evidence="3">
    <location>
        <begin position="733"/>
        <end position="754"/>
    </location>
</feature>
<protein>
    <recommendedName>
        <fullName evidence="6">Major facilitator superfamily (MFS) profile domain-containing protein</fullName>
    </recommendedName>
</protein>
<feature type="compositionally biased region" description="Basic and acidic residues" evidence="2">
    <location>
        <begin position="57"/>
        <end position="68"/>
    </location>
</feature>
<feature type="transmembrane region" description="Helical" evidence="3">
    <location>
        <begin position="243"/>
        <end position="266"/>
    </location>
</feature>
<feature type="transmembrane region" description="Helical" evidence="3">
    <location>
        <begin position="272"/>
        <end position="292"/>
    </location>
</feature>
<feature type="region of interest" description="Disordered" evidence="2">
    <location>
        <begin position="1"/>
        <end position="68"/>
    </location>
</feature>
<organism evidence="4 5">
    <name type="scientific">Onchocerca volvulus</name>
    <dbReference type="NCBI Taxonomy" id="6282"/>
    <lineage>
        <taxon>Eukaryota</taxon>
        <taxon>Metazoa</taxon>
        <taxon>Ecdysozoa</taxon>
        <taxon>Nematoda</taxon>
        <taxon>Chromadorea</taxon>
        <taxon>Rhabditida</taxon>
        <taxon>Spirurina</taxon>
        <taxon>Spiruromorpha</taxon>
        <taxon>Filarioidea</taxon>
        <taxon>Onchocercidae</taxon>
        <taxon>Onchocerca</taxon>
    </lineage>
</organism>
<keyword evidence="3" id="KW-0472">Membrane</keyword>
<dbReference type="Gene3D" id="1.20.1250.20">
    <property type="entry name" value="MFS general substrate transporter like domains"/>
    <property type="match status" value="2"/>
</dbReference>
<feature type="transmembrane region" description="Helical" evidence="3">
    <location>
        <begin position="107"/>
        <end position="126"/>
    </location>
</feature>
<feature type="transmembrane region" description="Helical" evidence="3">
    <location>
        <begin position="176"/>
        <end position="204"/>
    </location>
</feature>
<reference evidence="5" key="1">
    <citation type="submission" date="2013-10" db="EMBL/GenBank/DDBJ databases">
        <title>Genome sequencing of Onchocerca volvulus.</title>
        <authorList>
            <person name="Cotton J."/>
            <person name="Tsai J."/>
            <person name="Stanley E."/>
            <person name="Tracey A."/>
            <person name="Holroyd N."/>
            <person name="Lustigman S."/>
            <person name="Berriman M."/>
        </authorList>
    </citation>
    <scope>NUCLEOTIDE SEQUENCE</scope>
</reference>
<feature type="compositionally biased region" description="Polar residues" evidence="2">
    <location>
        <begin position="364"/>
        <end position="385"/>
    </location>
</feature>
<evidence type="ECO:0000256" key="3">
    <source>
        <dbReference type="SAM" id="Phobius"/>
    </source>
</evidence>
<dbReference type="OMA" id="ARMVVII"/>
<keyword evidence="5" id="KW-1185">Reference proteome</keyword>
<dbReference type="InterPro" id="IPR050327">
    <property type="entry name" value="Proton-linked_MCT"/>
</dbReference>
<dbReference type="Pfam" id="PF07690">
    <property type="entry name" value="MFS_1"/>
    <property type="match status" value="2"/>
</dbReference>
<feature type="coiled-coil region" evidence="1">
    <location>
        <begin position="786"/>
        <end position="813"/>
    </location>
</feature>
<dbReference type="PANTHER" id="PTHR11360">
    <property type="entry name" value="MONOCARBOXYLATE TRANSPORTER"/>
    <property type="match status" value="1"/>
</dbReference>
<proteinExistence type="predicted"/>
<dbReference type="AlphaFoldDB" id="A0A8R1XTG9"/>
<name>A0A8R1XTG9_ONCVO</name>
<dbReference type="EnsemblMetazoa" id="OVOC4404.1">
    <property type="protein sequence ID" value="OVOC4404.1"/>
    <property type="gene ID" value="WBGene00241213"/>
</dbReference>